<comment type="caution">
    <text evidence="2">The sequence shown here is derived from an EMBL/GenBank/DDBJ whole genome shotgun (WGS) entry which is preliminary data.</text>
</comment>
<feature type="domain" description="UBC core" evidence="1">
    <location>
        <begin position="9"/>
        <end position="110"/>
    </location>
</feature>
<dbReference type="InterPro" id="IPR000608">
    <property type="entry name" value="UBC"/>
</dbReference>
<dbReference type="PROSITE" id="PS50127">
    <property type="entry name" value="UBC_2"/>
    <property type="match status" value="1"/>
</dbReference>
<dbReference type="VEuPathDB" id="VectorBase:LOC119159808"/>
<dbReference type="SUPFAM" id="SSF54495">
    <property type="entry name" value="UBC-like"/>
    <property type="match status" value="1"/>
</dbReference>
<dbReference type="EMBL" id="JABSTU010000007">
    <property type="protein sequence ID" value="KAH8025269.1"/>
    <property type="molecule type" value="Genomic_DNA"/>
</dbReference>
<reference evidence="2" key="1">
    <citation type="journal article" date="2020" name="Cell">
        <title>Large-Scale Comparative Analyses of Tick Genomes Elucidate Their Genetic Diversity and Vector Capacities.</title>
        <authorList>
            <consortium name="Tick Genome and Microbiome Consortium (TIGMIC)"/>
            <person name="Jia N."/>
            <person name="Wang J."/>
            <person name="Shi W."/>
            <person name="Du L."/>
            <person name="Sun Y."/>
            <person name="Zhan W."/>
            <person name="Jiang J.F."/>
            <person name="Wang Q."/>
            <person name="Zhang B."/>
            <person name="Ji P."/>
            <person name="Bell-Sakyi L."/>
            <person name="Cui X.M."/>
            <person name="Yuan T.T."/>
            <person name="Jiang B.G."/>
            <person name="Yang W.F."/>
            <person name="Lam T.T."/>
            <person name="Chang Q.C."/>
            <person name="Ding S.J."/>
            <person name="Wang X.J."/>
            <person name="Zhu J.G."/>
            <person name="Ruan X.D."/>
            <person name="Zhao L."/>
            <person name="Wei J.T."/>
            <person name="Ye R.Z."/>
            <person name="Que T.C."/>
            <person name="Du C.H."/>
            <person name="Zhou Y.H."/>
            <person name="Cheng J.X."/>
            <person name="Dai P.F."/>
            <person name="Guo W.B."/>
            <person name="Han X.H."/>
            <person name="Huang E.J."/>
            <person name="Li L.F."/>
            <person name="Wei W."/>
            <person name="Gao Y.C."/>
            <person name="Liu J.Z."/>
            <person name="Shao H.Z."/>
            <person name="Wang X."/>
            <person name="Wang C.C."/>
            <person name="Yang T.C."/>
            <person name="Huo Q.B."/>
            <person name="Li W."/>
            <person name="Chen H.Y."/>
            <person name="Chen S.E."/>
            <person name="Zhou L.G."/>
            <person name="Ni X.B."/>
            <person name="Tian J.H."/>
            <person name="Sheng Y."/>
            <person name="Liu T."/>
            <person name="Pan Y.S."/>
            <person name="Xia L.Y."/>
            <person name="Li J."/>
            <person name="Zhao F."/>
            <person name="Cao W.C."/>
        </authorList>
    </citation>
    <scope>NUCLEOTIDE SEQUENCE</scope>
    <source>
        <strain evidence="2">Rmic-2018</strain>
    </source>
</reference>
<sequence>MSPGSTTSHCLLGVKKDITEFNAQPPVRLFILPEEKDVTQVHVLLLGSPGSPYEGGFFQFFIKFPSNCPLSPPRIRFLNTDAGRVRFHIHLYNDEKVCVATLGTAGASSD</sequence>
<organism evidence="2 3">
    <name type="scientific">Rhipicephalus microplus</name>
    <name type="common">Cattle tick</name>
    <name type="synonym">Boophilus microplus</name>
    <dbReference type="NCBI Taxonomy" id="6941"/>
    <lineage>
        <taxon>Eukaryota</taxon>
        <taxon>Metazoa</taxon>
        <taxon>Ecdysozoa</taxon>
        <taxon>Arthropoda</taxon>
        <taxon>Chelicerata</taxon>
        <taxon>Arachnida</taxon>
        <taxon>Acari</taxon>
        <taxon>Parasitiformes</taxon>
        <taxon>Ixodida</taxon>
        <taxon>Ixodoidea</taxon>
        <taxon>Ixodidae</taxon>
        <taxon>Rhipicephalinae</taxon>
        <taxon>Rhipicephalus</taxon>
        <taxon>Boophilus</taxon>
    </lineage>
</organism>
<keyword evidence="3" id="KW-1185">Reference proteome</keyword>
<name>A0A9J6DSU8_RHIMP</name>
<reference evidence="2" key="2">
    <citation type="submission" date="2021-09" db="EMBL/GenBank/DDBJ databases">
        <authorList>
            <person name="Jia N."/>
            <person name="Wang J."/>
            <person name="Shi W."/>
            <person name="Du L."/>
            <person name="Sun Y."/>
            <person name="Zhan W."/>
            <person name="Jiang J."/>
            <person name="Wang Q."/>
            <person name="Zhang B."/>
            <person name="Ji P."/>
            <person name="Sakyi L.B."/>
            <person name="Cui X."/>
            <person name="Yuan T."/>
            <person name="Jiang B."/>
            <person name="Yang W."/>
            <person name="Lam T.T.-Y."/>
            <person name="Chang Q."/>
            <person name="Ding S."/>
            <person name="Wang X."/>
            <person name="Zhu J."/>
            <person name="Ruan X."/>
            <person name="Zhao L."/>
            <person name="Wei J."/>
            <person name="Que T."/>
            <person name="Du C."/>
            <person name="Cheng J."/>
            <person name="Dai P."/>
            <person name="Han X."/>
            <person name="Huang E."/>
            <person name="Gao Y."/>
            <person name="Liu J."/>
            <person name="Shao H."/>
            <person name="Ye R."/>
            <person name="Li L."/>
            <person name="Wei W."/>
            <person name="Wang X."/>
            <person name="Wang C."/>
            <person name="Huo Q."/>
            <person name="Li W."/>
            <person name="Guo W."/>
            <person name="Chen H."/>
            <person name="Chen S."/>
            <person name="Zhou L."/>
            <person name="Zhou L."/>
            <person name="Ni X."/>
            <person name="Tian J."/>
            <person name="Zhou Y."/>
            <person name="Sheng Y."/>
            <person name="Liu T."/>
            <person name="Pan Y."/>
            <person name="Xia L."/>
            <person name="Li J."/>
            <person name="Zhao F."/>
            <person name="Cao W."/>
        </authorList>
    </citation>
    <scope>NUCLEOTIDE SEQUENCE</scope>
    <source>
        <strain evidence="2">Rmic-2018</strain>
        <tissue evidence="2">Larvae</tissue>
    </source>
</reference>
<dbReference type="Pfam" id="PF00179">
    <property type="entry name" value="UQ_con"/>
    <property type="match status" value="1"/>
</dbReference>
<evidence type="ECO:0000313" key="3">
    <source>
        <dbReference type="Proteomes" id="UP000821866"/>
    </source>
</evidence>
<dbReference type="AlphaFoldDB" id="A0A9J6DSU8"/>
<dbReference type="InterPro" id="IPR016135">
    <property type="entry name" value="UBQ-conjugating_enzyme/RWD"/>
</dbReference>
<dbReference type="Gene3D" id="3.10.110.10">
    <property type="entry name" value="Ubiquitin Conjugating Enzyme"/>
    <property type="match status" value="1"/>
</dbReference>
<accession>A0A9J6DSU8</accession>
<proteinExistence type="predicted"/>
<gene>
    <name evidence="2" type="ORF">HPB51_005620</name>
</gene>
<protein>
    <recommendedName>
        <fullName evidence="1">UBC core domain-containing protein</fullName>
    </recommendedName>
</protein>
<evidence type="ECO:0000259" key="1">
    <source>
        <dbReference type="PROSITE" id="PS50127"/>
    </source>
</evidence>
<evidence type="ECO:0000313" key="2">
    <source>
        <dbReference type="EMBL" id="KAH8025269.1"/>
    </source>
</evidence>
<dbReference type="PANTHER" id="PTHR24067">
    <property type="entry name" value="UBIQUITIN-CONJUGATING ENZYME E2"/>
    <property type="match status" value="1"/>
</dbReference>
<dbReference type="InterPro" id="IPR050113">
    <property type="entry name" value="Ub_conjugating_enzyme"/>
</dbReference>
<dbReference type="Proteomes" id="UP000821866">
    <property type="component" value="Unassembled WGS sequence"/>
</dbReference>